<gene>
    <name evidence="6" type="ORF">MNBD_GAMMA12-294</name>
</gene>
<evidence type="ECO:0000256" key="3">
    <source>
        <dbReference type="ARBA" id="ARBA00022989"/>
    </source>
</evidence>
<reference evidence="6" key="1">
    <citation type="submission" date="2018-06" db="EMBL/GenBank/DDBJ databases">
        <authorList>
            <person name="Zhirakovskaya E."/>
        </authorList>
    </citation>
    <scope>NUCLEOTIDE SEQUENCE</scope>
</reference>
<keyword evidence="3 5" id="KW-1133">Transmembrane helix</keyword>
<dbReference type="InterPro" id="IPR003339">
    <property type="entry name" value="ABC/ECF_trnsptr_transmembrane"/>
</dbReference>
<protein>
    <submittedName>
        <fullName evidence="6">Uncharacterized protein</fullName>
    </submittedName>
</protein>
<accession>A0A3B0Y5H8</accession>
<evidence type="ECO:0000313" key="6">
    <source>
        <dbReference type="EMBL" id="VAW70787.1"/>
    </source>
</evidence>
<dbReference type="EMBL" id="UOFL01000003">
    <property type="protein sequence ID" value="VAW70787.1"/>
    <property type="molecule type" value="Genomic_DNA"/>
</dbReference>
<sequence>MHPLISIISFIICAISLSLSVTLPASLITFCLCIFALFFVNQGFSKWRTLLWRLRWFWLSITVLYIGFTPGEAVWPTAYWSPSFEGFRSGLMRVLILIDIFTLVFILHNKSSREKIVAGLHSLCWPLQFKSGLRDKLVLRLLLTFEYVDKLQGKVEKINQQCDSGMGPIDRMVTVLQKMINESSFTELSKAIIFKPLAYPRWYEWAYPLGVALIYELVFVYL</sequence>
<organism evidence="6">
    <name type="scientific">hydrothermal vent metagenome</name>
    <dbReference type="NCBI Taxonomy" id="652676"/>
    <lineage>
        <taxon>unclassified sequences</taxon>
        <taxon>metagenomes</taxon>
        <taxon>ecological metagenomes</taxon>
    </lineage>
</organism>
<dbReference type="GO" id="GO:0005886">
    <property type="term" value="C:plasma membrane"/>
    <property type="evidence" value="ECO:0007669"/>
    <property type="project" value="UniProtKB-ARBA"/>
</dbReference>
<evidence type="ECO:0000256" key="1">
    <source>
        <dbReference type="ARBA" id="ARBA00004141"/>
    </source>
</evidence>
<evidence type="ECO:0000256" key="2">
    <source>
        <dbReference type="ARBA" id="ARBA00022692"/>
    </source>
</evidence>
<evidence type="ECO:0000256" key="4">
    <source>
        <dbReference type="ARBA" id="ARBA00023136"/>
    </source>
</evidence>
<evidence type="ECO:0000256" key="5">
    <source>
        <dbReference type="SAM" id="Phobius"/>
    </source>
</evidence>
<feature type="transmembrane region" description="Helical" evidence="5">
    <location>
        <begin position="90"/>
        <end position="107"/>
    </location>
</feature>
<name>A0A3B0Y5H8_9ZZZZ</name>
<dbReference type="Pfam" id="PF02361">
    <property type="entry name" value="CbiQ"/>
    <property type="match status" value="1"/>
</dbReference>
<dbReference type="AlphaFoldDB" id="A0A3B0Y5H8"/>
<keyword evidence="4 5" id="KW-0472">Membrane</keyword>
<comment type="subcellular location">
    <subcellularLocation>
        <location evidence="1">Membrane</location>
        <topology evidence="1">Multi-pass membrane protein</topology>
    </subcellularLocation>
</comment>
<proteinExistence type="predicted"/>
<feature type="transmembrane region" description="Helical" evidence="5">
    <location>
        <begin position="6"/>
        <end position="39"/>
    </location>
</feature>
<feature type="transmembrane region" description="Helical" evidence="5">
    <location>
        <begin position="51"/>
        <end position="70"/>
    </location>
</feature>
<keyword evidence="2 5" id="KW-0812">Transmembrane</keyword>